<evidence type="ECO:0000256" key="2">
    <source>
        <dbReference type="SAM" id="Phobius"/>
    </source>
</evidence>
<dbReference type="CDD" id="cd22823">
    <property type="entry name" value="Gal_Rha_Lectin"/>
    <property type="match status" value="1"/>
</dbReference>
<evidence type="ECO:0000313" key="5">
    <source>
        <dbReference type="EnsemblMetazoa" id="HelroP193524"/>
    </source>
</evidence>
<reference evidence="4 6" key="2">
    <citation type="journal article" date="2013" name="Nature">
        <title>Insights into bilaterian evolution from three spiralian genomes.</title>
        <authorList>
            <person name="Simakov O."/>
            <person name="Marletaz F."/>
            <person name="Cho S.J."/>
            <person name="Edsinger-Gonzales E."/>
            <person name="Havlak P."/>
            <person name="Hellsten U."/>
            <person name="Kuo D.H."/>
            <person name="Larsson T."/>
            <person name="Lv J."/>
            <person name="Arendt D."/>
            <person name="Savage R."/>
            <person name="Osoegawa K."/>
            <person name="de Jong P."/>
            <person name="Grimwood J."/>
            <person name="Chapman J.A."/>
            <person name="Shapiro H."/>
            <person name="Aerts A."/>
            <person name="Otillar R.P."/>
            <person name="Terry A.Y."/>
            <person name="Boore J.L."/>
            <person name="Grigoriev I.V."/>
            <person name="Lindberg D.R."/>
            <person name="Seaver E.C."/>
            <person name="Weisblat D.A."/>
            <person name="Putnam N.H."/>
            <person name="Rokhsar D.S."/>
        </authorList>
    </citation>
    <scope>NUCLEOTIDE SEQUENCE</scope>
</reference>
<feature type="transmembrane region" description="Helical" evidence="2">
    <location>
        <begin position="6"/>
        <end position="25"/>
    </location>
</feature>
<evidence type="ECO:0000259" key="3">
    <source>
        <dbReference type="PROSITE" id="PS50228"/>
    </source>
</evidence>
<keyword evidence="2" id="KW-0812">Transmembrane</keyword>
<dbReference type="CTD" id="20212675"/>
<dbReference type="KEGG" id="hro:HELRODRAFT_193524"/>
<organism evidence="5 6">
    <name type="scientific">Helobdella robusta</name>
    <name type="common">Californian leech</name>
    <dbReference type="NCBI Taxonomy" id="6412"/>
    <lineage>
        <taxon>Eukaryota</taxon>
        <taxon>Metazoa</taxon>
        <taxon>Spiralia</taxon>
        <taxon>Lophotrochozoa</taxon>
        <taxon>Annelida</taxon>
        <taxon>Clitellata</taxon>
        <taxon>Hirudinea</taxon>
        <taxon>Rhynchobdellida</taxon>
        <taxon>Glossiphoniidae</taxon>
        <taxon>Helobdella</taxon>
    </lineage>
</organism>
<keyword evidence="2" id="KW-0472">Membrane</keyword>
<dbReference type="InterPro" id="IPR000922">
    <property type="entry name" value="Lectin_gal-bd_dom"/>
</dbReference>
<feature type="region of interest" description="Disordered" evidence="1">
    <location>
        <begin position="285"/>
        <end position="310"/>
    </location>
</feature>
<evidence type="ECO:0000313" key="4">
    <source>
        <dbReference type="EMBL" id="ESN95494.1"/>
    </source>
</evidence>
<dbReference type="Gene3D" id="2.60.120.740">
    <property type="match status" value="1"/>
</dbReference>
<sequence>MDNISLITDFIIFIFAILVSSFPIVASKPNEVRDYCQGEVFRTNCSSDEVVIMRSAVYGRMRKARCVNINMGYMGCQADVIDLADVKCSGRRSCEITVPDVAFESKEPCLDLKSYLEASYECKKVIAVNNNDCMNNRPLETTTTTGSIASVTAAEIATRYLDVNCQKYATIEEKGNGVFQDRVVPVCGHKLRYQELYTSRGHVVQLSLEARRVNPDHFLINYEIFGCADPTLSVHSWFKKESPNKATIRCKPTDEKWEVTCQGGVWVGAYSNCSDVMIGENMGRASMEDPTSQQYEKSRRSESPCSRGGYSDYSAANYEKMDDDLEDQFDHIYGRKGHPHLGDATACAWEIDVVWFDIVQSWEHGLLTLGLGSQFLHL</sequence>
<dbReference type="AlphaFoldDB" id="T1FV29"/>
<reference evidence="6" key="1">
    <citation type="submission" date="2012-12" db="EMBL/GenBank/DDBJ databases">
        <authorList>
            <person name="Hellsten U."/>
            <person name="Grimwood J."/>
            <person name="Chapman J.A."/>
            <person name="Shapiro H."/>
            <person name="Aerts A."/>
            <person name="Otillar R.P."/>
            <person name="Terry A.Y."/>
            <person name="Boore J.L."/>
            <person name="Simakov O."/>
            <person name="Marletaz F."/>
            <person name="Cho S.-J."/>
            <person name="Edsinger-Gonzales E."/>
            <person name="Havlak P."/>
            <person name="Kuo D.-H."/>
            <person name="Larsson T."/>
            <person name="Lv J."/>
            <person name="Arendt D."/>
            <person name="Savage R."/>
            <person name="Osoegawa K."/>
            <person name="de Jong P."/>
            <person name="Lindberg D.R."/>
            <person name="Seaver E.C."/>
            <person name="Weisblat D.A."/>
            <person name="Putnam N.H."/>
            <person name="Grigoriev I.V."/>
            <person name="Rokhsar D.S."/>
        </authorList>
    </citation>
    <scope>NUCLEOTIDE SEQUENCE</scope>
</reference>
<dbReference type="InterPro" id="IPR043159">
    <property type="entry name" value="Lectin_gal-bd_sf"/>
</dbReference>
<keyword evidence="2" id="KW-1133">Transmembrane helix</keyword>
<dbReference type="RefSeq" id="XP_009026364.1">
    <property type="nucleotide sequence ID" value="XM_009028116.1"/>
</dbReference>
<dbReference type="GeneID" id="20212675"/>
<feature type="domain" description="SUEL-type lectin" evidence="3">
    <location>
        <begin position="35"/>
        <end position="123"/>
    </location>
</feature>
<dbReference type="Pfam" id="PF02140">
    <property type="entry name" value="SUEL_Lectin"/>
    <property type="match status" value="1"/>
</dbReference>
<dbReference type="EMBL" id="AMQM01006801">
    <property type="status" value="NOT_ANNOTATED_CDS"/>
    <property type="molecule type" value="Genomic_DNA"/>
</dbReference>
<dbReference type="PANTHER" id="PTHR46780">
    <property type="entry name" value="PROTEIN EVA-1"/>
    <property type="match status" value="1"/>
</dbReference>
<accession>T1FV29</accession>
<gene>
    <name evidence="5" type="primary">20212675</name>
    <name evidence="4" type="ORF">HELRODRAFT_193524</name>
</gene>
<evidence type="ECO:0000256" key="1">
    <source>
        <dbReference type="SAM" id="MobiDB-lite"/>
    </source>
</evidence>
<evidence type="ECO:0000313" key="6">
    <source>
        <dbReference type="Proteomes" id="UP000015101"/>
    </source>
</evidence>
<protein>
    <recommendedName>
        <fullName evidence="3">SUEL-type lectin domain-containing protein</fullName>
    </recommendedName>
</protein>
<name>T1FV29_HELRO</name>
<dbReference type="EMBL" id="KB097519">
    <property type="protein sequence ID" value="ESN95494.1"/>
    <property type="molecule type" value="Genomic_DNA"/>
</dbReference>
<dbReference type="HOGENOM" id="CLU_732121_0_0_1"/>
<dbReference type="Proteomes" id="UP000015101">
    <property type="component" value="Unassembled WGS sequence"/>
</dbReference>
<reference evidence="5" key="3">
    <citation type="submission" date="2015-06" db="UniProtKB">
        <authorList>
            <consortium name="EnsemblMetazoa"/>
        </authorList>
    </citation>
    <scope>IDENTIFICATION</scope>
</reference>
<dbReference type="InParanoid" id="T1FV29"/>
<dbReference type="PROSITE" id="PS50228">
    <property type="entry name" value="SUEL_LECTIN"/>
    <property type="match status" value="1"/>
</dbReference>
<dbReference type="EnsemblMetazoa" id="HelroT193524">
    <property type="protein sequence ID" value="HelroP193524"/>
    <property type="gene ID" value="HelroG193524"/>
</dbReference>
<dbReference type="GO" id="GO:0030246">
    <property type="term" value="F:carbohydrate binding"/>
    <property type="evidence" value="ECO:0007669"/>
    <property type="project" value="InterPro"/>
</dbReference>
<keyword evidence="6" id="KW-1185">Reference proteome</keyword>
<proteinExistence type="predicted"/>
<dbReference type="OMA" id="LEASYEC"/>
<dbReference type="OrthoDB" id="1100386at2759"/>